<dbReference type="AlphaFoldDB" id="A0A1P8QWP1"/>
<organism evidence="1 3">
    <name type="scientific">Methylorubrum extorquens</name>
    <name type="common">Methylobacterium dichloromethanicum</name>
    <name type="synonym">Methylobacterium extorquens</name>
    <dbReference type="NCBI Taxonomy" id="408"/>
    <lineage>
        <taxon>Bacteria</taxon>
        <taxon>Pseudomonadati</taxon>
        <taxon>Pseudomonadota</taxon>
        <taxon>Alphaproteobacteria</taxon>
        <taxon>Hyphomicrobiales</taxon>
        <taxon>Methylobacteriaceae</taxon>
        <taxon>Methylorubrum</taxon>
    </lineage>
</organism>
<evidence type="ECO:0000313" key="3">
    <source>
        <dbReference type="Proteomes" id="UP000233769"/>
    </source>
</evidence>
<reference evidence="1" key="2">
    <citation type="submission" date="2017-10" db="EMBL/GenBank/DDBJ databases">
        <authorList>
            <person name="Banno H."/>
            <person name="Chua N.-H."/>
        </authorList>
    </citation>
    <scope>NUCLEOTIDE SEQUENCE [LARGE SCALE GENOMIC DNA]</scope>
    <source>
        <strain evidence="1">TK 0001</strain>
    </source>
</reference>
<dbReference type="EMBL" id="LT962688">
    <property type="protein sequence ID" value="SOR31133.1"/>
    <property type="molecule type" value="Genomic_DNA"/>
</dbReference>
<proteinExistence type="predicted"/>
<dbReference type="Proteomes" id="UP001223720">
    <property type="component" value="Chromosome"/>
</dbReference>
<dbReference type="RefSeq" id="WP_003597681.1">
    <property type="nucleotide sequence ID" value="NZ_BJVP01000002.1"/>
</dbReference>
<evidence type="ECO:0000313" key="1">
    <source>
        <dbReference type="EMBL" id="SOR31133.1"/>
    </source>
</evidence>
<sequence>MIALVVLAAAIANVTLVVLLAERFGSEGVHTSAGELTSFQPVARPAHAVTLANENIAVTATKIAA</sequence>
<dbReference type="GeneID" id="72989134"/>
<name>A0A1P8QWP1_METEX</name>
<accession>A0A1P8QWP1</accession>
<dbReference type="Proteomes" id="UP000233769">
    <property type="component" value="Chromosome tk0001"/>
</dbReference>
<protein>
    <submittedName>
        <fullName evidence="1">Uncharacterized protein</fullName>
    </submittedName>
</protein>
<reference evidence="3" key="1">
    <citation type="submission" date="2017-10" db="EMBL/GenBank/DDBJ databases">
        <authorList>
            <person name="Regsiter A."/>
            <person name="William W."/>
        </authorList>
    </citation>
    <scope>NUCLEOTIDE SEQUENCE [LARGE SCALE GENOMIC DNA]</scope>
</reference>
<gene>
    <name evidence="2" type="ORF">KEC54_08560</name>
    <name evidence="1" type="ORF">TK0001_4531</name>
</gene>
<dbReference type="EMBL" id="CP073633">
    <property type="protein sequence ID" value="WHQ71574.1"/>
    <property type="molecule type" value="Genomic_DNA"/>
</dbReference>
<reference evidence="2" key="3">
    <citation type="journal article" date="2022" name="Biotechnol. Bioprocess Eng.">
        <title>Pan-genome Analysis Reveals Comparative Genomic Features of Central Metabolic Pathways in Methylorubrum extorquens.</title>
        <authorList>
            <person name="Lee G.M."/>
            <person name="Scott-Nevros Z.K."/>
            <person name="Lee S.-M."/>
            <person name="Kim D."/>
        </authorList>
    </citation>
    <scope>NUCLEOTIDE SEQUENCE</scope>
    <source>
        <strain evidence="2">ATCC 55366</strain>
    </source>
</reference>
<evidence type="ECO:0000313" key="2">
    <source>
        <dbReference type="EMBL" id="WHQ71574.1"/>
    </source>
</evidence>